<dbReference type="RefSeq" id="XP_020121704.1">
    <property type="nucleotide sequence ID" value="XM_020265545.1"/>
</dbReference>
<keyword evidence="4" id="KW-0186">Copper</keyword>
<dbReference type="InterPro" id="IPR001117">
    <property type="entry name" value="Cu-oxidase_2nd"/>
</dbReference>
<organism evidence="9 10">
    <name type="scientific">Talaromyces atroroseus</name>
    <dbReference type="NCBI Taxonomy" id="1441469"/>
    <lineage>
        <taxon>Eukaryota</taxon>
        <taxon>Fungi</taxon>
        <taxon>Dikarya</taxon>
        <taxon>Ascomycota</taxon>
        <taxon>Pezizomycotina</taxon>
        <taxon>Eurotiomycetes</taxon>
        <taxon>Eurotiomycetidae</taxon>
        <taxon>Eurotiales</taxon>
        <taxon>Trichocomaceae</taxon>
        <taxon>Talaromyces</taxon>
        <taxon>Talaromyces sect. Trachyspermi</taxon>
    </lineage>
</organism>
<evidence type="ECO:0000259" key="8">
    <source>
        <dbReference type="Pfam" id="PF07732"/>
    </source>
</evidence>
<dbReference type="CDD" id="cd13873">
    <property type="entry name" value="CuRO_2_AAO_like_2"/>
    <property type="match status" value="1"/>
</dbReference>
<dbReference type="NCBIfam" id="TIGR03390">
    <property type="entry name" value="ascorbOXfungal"/>
    <property type="match status" value="1"/>
</dbReference>
<evidence type="ECO:0000259" key="6">
    <source>
        <dbReference type="Pfam" id="PF00394"/>
    </source>
</evidence>
<dbReference type="PANTHER" id="PTHR11709">
    <property type="entry name" value="MULTI-COPPER OXIDASE"/>
    <property type="match status" value="1"/>
</dbReference>
<evidence type="ECO:0000256" key="3">
    <source>
        <dbReference type="ARBA" id="ARBA00023002"/>
    </source>
</evidence>
<dbReference type="CDD" id="cd13895">
    <property type="entry name" value="CuRO_3_AAO_like_2"/>
    <property type="match status" value="1"/>
</dbReference>
<reference evidence="9 10" key="1">
    <citation type="submission" date="2015-06" db="EMBL/GenBank/DDBJ databases">
        <title>Talaromyces atroroseus IBT 11181 draft genome.</title>
        <authorList>
            <person name="Rasmussen K.B."/>
            <person name="Rasmussen S."/>
            <person name="Petersen B."/>
            <person name="Sicheritz-Ponten T."/>
            <person name="Mortensen U.H."/>
            <person name="Thrane U."/>
        </authorList>
    </citation>
    <scope>NUCLEOTIDE SEQUENCE [LARGE SCALE GENOMIC DNA]</scope>
    <source>
        <strain evidence="9 10">IBT 11181</strain>
    </source>
</reference>
<dbReference type="AlphaFoldDB" id="A0A225AQ16"/>
<dbReference type="InterPro" id="IPR002355">
    <property type="entry name" value="Cu_oxidase_Cu_BS"/>
</dbReference>
<dbReference type="InterPro" id="IPR011707">
    <property type="entry name" value="Cu-oxidase-like_N"/>
</dbReference>
<evidence type="ECO:0000313" key="9">
    <source>
        <dbReference type="EMBL" id="OKL61583.1"/>
    </source>
</evidence>
<dbReference type="EMBL" id="LFMY01000004">
    <property type="protein sequence ID" value="OKL61583.1"/>
    <property type="molecule type" value="Genomic_DNA"/>
</dbReference>
<dbReference type="GO" id="GO:0005507">
    <property type="term" value="F:copper ion binding"/>
    <property type="evidence" value="ECO:0007669"/>
    <property type="project" value="InterPro"/>
</dbReference>
<dbReference type="PROSITE" id="PS00080">
    <property type="entry name" value="MULTICOPPER_OXIDASE2"/>
    <property type="match status" value="1"/>
</dbReference>
<dbReference type="PANTHER" id="PTHR11709:SF394">
    <property type="entry name" value="FI03373P-RELATED"/>
    <property type="match status" value="1"/>
</dbReference>
<evidence type="ECO:0000256" key="2">
    <source>
        <dbReference type="ARBA" id="ARBA00022723"/>
    </source>
</evidence>
<dbReference type="InterPro" id="IPR011706">
    <property type="entry name" value="Cu-oxidase_C"/>
</dbReference>
<sequence length="636" mass="71209">MASQPLLAMWLSISLRLHFLLASLPLATALRQVMHDSSFQPDYVLRITGETISVACRTRASAVVNETAPGPTVYLRENQTTWVRVYNDLNKDNATIHWHGLSQSVAPYSDGTPQASQWPIREAQHFFDYELRPQIGEAGTYFYHSHVAFQAVSAAGPLIVLEADGEHPYDYDEERMLFFSELYNNTDDTIQDGLTLPYAQFLWSGEAETILVNGNGFPVLPDNETGATLPPQKAQSIGSTSCGPEIIQVEPNKTYRFRAIGGVAMSPFVFAFENHDNLTVIAADAGYTNPASTDYILMGAGQRYDFLLHTKTEEELRNLGKSEFWVPIEPRCPDLNNTFYAVLRYTTPGIHINTTTDISSPPPQSPVHIPYDCQYWLEYTLEPLTPNDFPTADQVTRQVIMTSAQLNTASGSFWTISNHTWNEFNQHEGDTPYNDTSLTHDTPYLVSVYEQGERAIPDFENAVQNYNGWDPELNVYPAEIGEIIDIILVNEPNGVAGGFDTHPWHFHGAHFYDLGSGPGSYNATANEEKLRGYNPIVRDTSLLFKYTEGFEIGAGLDYTSQGWRAWRVRVTDPGIWIIHCHILQHMIMGMQAVWVMGNATEITHGTTPDLVEGYLTYGGNAYGNSTVDPLVTHFYD</sequence>
<evidence type="ECO:0000256" key="4">
    <source>
        <dbReference type="ARBA" id="ARBA00023008"/>
    </source>
</evidence>
<keyword evidence="2" id="KW-0479">Metal-binding</keyword>
<dbReference type="InterPro" id="IPR035666">
    <property type="entry name" value="MCO_CuRO_3"/>
</dbReference>
<dbReference type="OrthoDB" id="2121828at2759"/>
<feature type="domain" description="Plastocyanin-like" evidence="7">
    <location>
        <begin position="461"/>
        <end position="542"/>
    </location>
</feature>
<gene>
    <name evidence="9" type="ORF">UA08_03264</name>
</gene>
<feature type="domain" description="Plastocyanin-like" evidence="7">
    <location>
        <begin position="560"/>
        <end position="596"/>
    </location>
</feature>
<evidence type="ECO:0000256" key="1">
    <source>
        <dbReference type="ARBA" id="ARBA00010609"/>
    </source>
</evidence>
<comment type="caution">
    <text evidence="9">The sequence shown here is derived from an EMBL/GenBank/DDBJ whole genome shotgun (WGS) entry which is preliminary data.</text>
</comment>
<dbReference type="GeneID" id="31003019"/>
<dbReference type="InterPro" id="IPR008972">
    <property type="entry name" value="Cupredoxin"/>
</dbReference>
<keyword evidence="3" id="KW-0560">Oxidoreductase</keyword>
<dbReference type="PROSITE" id="PS00079">
    <property type="entry name" value="MULTICOPPER_OXIDASE1"/>
    <property type="match status" value="1"/>
</dbReference>
<feature type="chain" id="PRO_5013008179" description="L-ascorbate oxidase" evidence="5">
    <location>
        <begin position="30"/>
        <end position="636"/>
    </location>
</feature>
<name>A0A225AQ16_TALAT</name>
<dbReference type="Pfam" id="PF07731">
    <property type="entry name" value="Cu-oxidase_2"/>
    <property type="match status" value="2"/>
</dbReference>
<dbReference type="Pfam" id="PF00394">
    <property type="entry name" value="Cu-oxidase"/>
    <property type="match status" value="1"/>
</dbReference>
<dbReference type="InterPro" id="IPR045087">
    <property type="entry name" value="Cu-oxidase_fam"/>
</dbReference>
<dbReference type="Pfam" id="PF07732">
    <property type="entry name" value="Cu-oxidase_3"/>
    <property type="match status" value="1"/>
</dbReference>
<evidence type="ECO:0000313" key="10">
    <source>
        <dbReference type="Proteomes" id="UP000214365"/>
    </source>
</evidence>
<dbReference type="Proteomes" id="UP000214365">
    <property type="component" value="Unassembled WGS sequence"/>
</dbReference>
<dbReference type="STRING" id="1441469.A0A225AQ16"/>
<dbReference type="InterPro" id="IPR017762">
    <property type="entry name" value="Multicopper_oxidase_fun"/>
</dbReference>
<dbReference type="GO" id="GO:0016491">
    <property type="term" value="F:oxidoreductase activity"/>
    <property type="evidence" value="ECO:0007669"/>
    <property type="project" value="UniProtKB-KW"/>
</dbReference>
<dbReference type="Gene3D" id="2.60.40.420">
    <property type="entry name" value="Cupredoxins - blue copper proteins"/>
    <property type="match status" value="3"/>
</dbReference>
<evidence type="ECO:0000256" key="5">
    <source>
        <dbReference type="SAM" id="SignalP"/>
    </source>
</evidence>
<evidence type="ECO:0000259" key="7">
    <source>
        <dbReference type="Pfam" id="PF07731"/>
    </source>
</evidence>
<proteinExistence type="inferred from homology"/>
<dbReference type="InterPro" id="IPR033138">
    <property type="entry name" value="Cu_oxidase_CS"/>
</dbReference>
<dbReference type="SUPFAM" id="SSF49503">
    <property type="entry name" value="Cupredoxins"/>
    <property type="match status" value="3"/>
</dbReference>
<feature type="domain" description="Plastocyanin-like" evidence="6">
    <location>
        <begin position="174"/>
        <end position="313"/>
    </location>
</feature>
<feature type="domain" description="Plastocyanin-like" evidence="8">
    <location>
        <begin position="48"/>
        <end position="162"/>
    </location>
</feature>
<evidence type="ECO:0008006" key="11">
    <source>
        <dbReference type="Google" id="ProtNLM"/>
    </source>
</evidence>
<accession>A0A225AQ16</accession>
<protein>
    <recommendedName>
        <fullName evidence="11">L-ascorbate oxidase</fullName>
    </recommendedName>
</protein>
<keyword evidence="5" id="KW-0732">Signal</keyword>
<feature type="signal peptide" evidence="5">
    <location>
        <begin position="1"/>
        <end position="29"/>
    </location>
</feature>
<keyword evidence="10" id="KW-1185">Reference proteome</keyword>
<comment type="similarity">
    <text evidence="1">Belongs to the multicopper oxidase family.</text>
</comment>